<feature type="signal peptide" evidence="3">
    <location>
        <begin position="1"/>
        <end position="21"/>
    </location>
</feature>
<evidence type="ECO:0000259" key="4">
    <source>
        <dbReference type="PROSITE" id="PS50093"/>
    </source>
</evidence>
<keyword evidence="2" id="KW-1133">Transmembrane helix</keyword>
<evidence type="ECO:0000256" key="1">
    <source>
        <dbReference type="SAM" id="MobiDB-lite"/>
    </source>
</evidence>
<keyword evidence="3" id="KW-0732">Signal</keyword>
<reference evidence="6 7" key="1">
    <citation type="journal article" date="2016" name="Nat. Commun.">
        <title>Thousands of microbial genomes shed light on interconnected biogeochemical processes in an aquifer system.</title>
        <authorList>
            <person name="Anantharaman K."/>
            <person name="Brown C.T."/>
            <person name="Hug L.A."/>
            <person name="Sharon I."/>
            <person name="Castelle C.J."/>
            <person name="Probst A.J."/>
            <person name="Thomas B.C."/>
            <person name="Singh A."/>
            <person name="Wilkins M.J."/>
            <person name="Karaoz U."/>
            <person name="Brodie E.L."/>
            <person name="Williams K.H."/>
            <person name="Hubbard S.S."/>
            <person name="Banfield J.F."/>
        </authorList>
    </citation>
    <scope>NUCLEOTIDE SEQUENCE [LARGE SCALE GENOMIC DNA]</scope>
</reference>
<proteinExistence type="predicted"/>
<dbReference type="Pfam" id="PF00932">
    <property type="entry name" value="LTD"/>
    <property type="match status" value="2"/>
</dbReference>
<gene>
    <name evidence="6" type="ORF">A2Z10_01870</name>
</gene>
<dbReference type="AlphaFoldDB" id="A0A1F5AZG2"/>
<feature type="chain" id="PRO_5009517341" description="PKD domain-containing protein" evidence="3">
    <location>
        <begin position="22"/>
        <end position="506"/>
    </location>
</feature>
<dbReference type="InterPro" id="IPR013783">
    <property type="entry name" value="Ig-like_fold"/>
</dbReference>
<dbReference type="InterPro" id="IPR022409">
    <property type="entry name" value="PKD/Chitinase_dom"/>
</dbReference>
<evidence type="ECO:0000256" key="2">
    <source>
        <dbReference type="SAM" id="Phobius"/>
    </source>
</evidence>
<dbReference type="SUPFAM" id="SSF74853">
    <property type="entry name" value="Lamin A/C globular tail domain"/>
    <property type="match status" value="2"/>
</dbReference>
<dbReference type="Pfam" id="PF18911">
    <property type="entry name" value="PKD_4"/>
    <property type="match status" value="1"/>
</dbReference>
<feature type="compositionally biased region" description="Polar residues" evidence="1">
    <location>
        <begin position="176"/>
        <end position="193"/>
    </location>
</feature>
<feature type="region of interest" description="Disordered" evidence="1">
    <location>
        <begin position="155"/>
        <end position="200"/>
    </location>
</feature>
<feature type="domain" description="LTD" evidence="5">
    <location>
        <begin position="273"/>
        <end position="395"/>
    </location>
</feature>
<sequence>MRFLFFITACLFLYAPFFVSAAGAGDVVITEIAYDLKGADDGHEWIEIHNPSSADIDISGWKFNDGTNHVLNVPPKNGGQGTMVISAGGYAVLADDAVIFLTDHPGFPGTVIDTVMSLSNTGATLMLFDNNGVAIDTELYQKDLGAAGNGMTLERGDGGAWKESAGEGGTPGAAPLQNQQYDPGETATTSSPVLGSPQGAATAPRIVADAGENVAALAGDEIMFDASGTQGGSGAAFIWNFGDGTVASGESIFHRYMFPGKYIVVLSVSGSEDTIEATIYPHGIAISEFMPDGGTGEKEWIEVHNDSAYSADLSQWGIGAGDTKARFIIPQGTVLAAGGYMVLARDVSRIVLPNEKGVITLWYPHGQQAMRVEYDHAKKGFSAARKSDGSYVWTDQRTPGARNVFVVSEDDITEEPQVSVVGEKDSHTLAVRAAWERVRDDAGSSVRSFIAEPAHAMVYDEGASAVSPMRMIEPALAYGAFPFGIAAILGMAGGVLGALVILKRKQ</sequence>
<keyword evidence="2" id="KW-0812">Transmembrane</keyword>
<dbReference type="InterPro" id="IPR000601">
    <property type="entry name" value="PKD_dom"/>
</dbReference>
<dbReference type="Proteomes" id="UP000176639">
    <property type="component" value="Unassembled WGS sequence"/>
</dbReference>
<evidence type="ECO:0000259" key="5">
    <source>
        <dbReference type="PROSITE" id="PS51841"/>
    </source>
</evidence>
<dbReference type="SMART" id="SM00089">
    <property type="entry name" value="PKD"/>
    <property type="match status" value="1"/>
</dbReference>
<dbReference type="PROSITE" id="PS51841">
    <property type="entry name" value="LTD"/>
    <property type="match status" value="2"/>
</dbReference>
<evidence type="ECO:0008006" key="8">
    <source>
        <dbReference type="Google" id="ProtNLM"/>
    </source>
</evidence>
<organism evidence="6 7">
    <name type="scientific">Candidatus Azambacteria bacterium RBG_16_47_10</name>
    <dbReference type="NCBI Taxonomy" id="1797292"/>
    <lineage>
        <taxon>Bacteria</taxon>
        <taxon>Candidatus Azamiibacteriota</taxon>
    </lineage>
</organism>
<feature type="transmembrane region" description="Helical" evidence="2">
    <location>
        <begin position="476"/>
        <end position="502"/>
    </location>
</feature>
<feature type="domain" description="PKD" evidence="4">
    <location>
        <begin position="205"/>
        <end position="271"/>
    </location>
</feature>
<accession>A0A1F5AZG2</accession>
<feature type="domain" description="LTD" evidence="5">
    <location>
        <begin position="15"/>
        <end position="143"/>
    </location>
</feature>
<comment type="caution">
    <text evidence="6">The sequence shown here is derived from an EMBL/GenBank/DDBJ whole genome shotgun (WGS) entry which is preliminary data.</text>
</comment>
<dbReference type="PROSITE" id="PS50093">
    <property type="entry name" value="PKD"/>
    <property type="match status" value="1"/>
</dbReference>
<name>A0A1F5AZG2_9BACT</name>
<evidence type="ECO:0000313" key="6">
    <source>
        <dbReference type="EMBL" id="OGD23761.1"/>
    </source>
</evidence>
<dbReference type="EMBL" id="MEYI01000029">
    <property type="protein sequence ID" value="OGD23761.1"/>
    <property type="molecule type" value="Genomic_DNA"/>
</dbReference>
<dbReference type="Gene3D" id="2.60.40.1260">
    <property type="entry name" value="Lamin Tail domain"/>
    <property type="match status" value="2"/>
</dbReference>
<evidence type="ECO:0000256" key="3">
    <source>
        <dbReference type="SAM" id="SignalP"/>
    </source>
</evidence>
<dbReference type="SUPFAM" id="SSF49299">
    <property type="entry name" value="PKD domain"/>
    <property type="match status" value="1"/>
</dbReference>
<dbReference type="InterPro" id="IPR036415">
    <property type="entry name" value="Lamin_tail_dom_sf"/>
</dbReference>
<evidence type="ECO:0000313" key="7">
    <source>
        <dbReference type="Proteomes" id="UP000176639"/>
    </source>
</evidence>
<protein>
    <recommendedName>
        <fullName evidence="8">PKD domain-containing protein</fullName>
    </recommendedName>
</protein>
<dbReference type="InterPro" id="IPR035986">
    <property type="entry name" value="PKD_dom_sf"/>
</dbReference>
<dbReference type="Gene3D" id="2.60.40.10">
    <property type="entry name" value="Immunoglobulins"/>
    <property type="match status" value="1"/>
</dbReference>
<keyword evidence="2" id="KW-0472">Membrane</keyword>
<dbReference type="CDD" id="cd00146">
    <property type="entry name" value="PKD"/>
    <property type="match status" value="1"/>
</dbReference>
<dbReference type="InterPro" id="IPR001322">
    <property type="entry name" value="Lamin_tail_dom"/>
</dbReference>